<evidence type="ECO:0000256" key="4">
    <source>
        <dbReference type="ARBA" id="ARBA00022989"/>
    </source>
</evidence>
<keyword evidence="2" id="KW-0813">Transport</keyword>
<dbReference type="Pfam" id="PF13520">
    <property type="entry name" value="AA_permease_2"/>
    <property type="match status" value="1"/>
</dbReference>
<feature type="transmembrane region" description="Helical" evidence="6">
    <location>
        <begin position="14"/>
        <end position="31"/>
    </location>
</feature>
<dbReference type="EMBL" id="CAAALY010259240">
    <property type="protein sequence ID" value="VEL38856.1"/>
    <property type="molecule type" value="Genomic_DNA"/>
</dbReference>
<dbReference type="GO" id="GO:0015171">
    <property type="term" value="F:amino acid transmembrane transporter activity"/>
    <property type="evidence" value="ECO:0007669"/>
    <property type="project" value="TreeGrafter"/>
</dbReference>
<dbReference type="OrthoDB" id="310030at2759"/>
<evidence type="ECO:0000256" key="2">
    <source>
        <dbReference type="ARBA" id="ARBA00022448"/>
    </source>
</evidence>
<feature type="transmembrane region" description="Helical" evidence="6">
    <location>
        <begin position="141"/>
        <end position="163"/>
    </location>
</feature>
<feature type="transmembrane region" description="Helical" evidence="6">
    <location>
        <begin position="193"/>
        <end position="215"/>
    </location>
</feature>
<evidence type="ECO:0000256" key="1">
    <source>
        <dbReference type="ARBA" id="ARBA00004141"/>
    </source>
</evidence>
<evidence type="ECO:0000256" key="5">
    <source>
        <dbReference type="ARBA" id="ARBA00023136"/>
    </source>
</evidence>
<dbReference type="PANTHER" id="PTHR43243:SF4">
    <property type="entry name" value="CATIONIC AMINO ACID TRANSPORTER 4"/>
    <property type="match status" value="1"/>
</dbReference>
<dbReference type="AlphaFoldDB" id="A0A3S5FGL0"/>
<dbReference type="PANTHER" id="PTHR43243">
    <property type="entry name" value="INNER MEMBRANE TRANSPORTER YGJI-RELATED"/>
    <property type="match status" value="1"/>
</dbReference>
<evidence type="ECO:0000313" key="8">
    <source>
        <dbReference type="Proteomes" id="UP000784294"/>
    </source>
</evidence>
<dbReference type="Gene3D" id="1.20.1740.10">
    <property type="entry name" value="Amino acid/polyamine transporter I"/>
    <property type="match status" value="1"/>
</dbReference>
<comment type="caution">
    <text evidence="7">The sequence shown here is derived from an EMBL/GenBank/DDBJ whole genome shotgun (WGS) entry which is preliminary data.</text>
</comment>
<sequence length="265" mass="28612">MAPEKSIISEYPDLLGAGLVILVAGITIFGIQGSAWVNNFFTGLNMIVIVMITVFMFIFADFNYLLLPVPYANYSLIHGSGGDGLVQHPLIPDGVFLPFGISGLIAGASTCFYCFIGFDVISTCAEETANPARDIPRANMIAVLLVAITISFCALSLVVYVPWYTVDINAPYMLALIGGKQIGGGSLSLREGFYYFVGIGCLLGLTGSLLSNTIAGPRIIYSMGQDRIVYKAFAYVCEPFKVTIQTAHFIQFTSLPTHYTPPLVK</sequence>
<dbReference type="GO" id="GO:0005886">
    <property type="term" value="C:plasma membrane"/>
    <property type="evidence" value="ECO:0007669"/>
    <property type="project" value="TreeGrafter"/>
</dbReference>
<keyword evidence="3 6" id="KW-0812">Transmembrane</keyword>
<evidence type="ECO:0000313" key="7">
    <source>
        <dbReference type="EMBL" id="VEL38856.1"/>
    </source>
</evidence>
<dbReference type="InterPro" id="IPR002293">
    <property type="entry name" value="AA/rel_permease1"/>
</dbReference>
<feature type="transmembrane region" description="Helical" evidence="6">
    <location>
        <begin position="43"/>
        <end position="66"/>
    </location>
</feature>
<keyword evidence="4 6" id="KW-1133">Transmembrane helix</keyword>
<evidence type="ECO:0000256" key="3">
    <source>
        <dbReference type="ARBA" id="ARBA00022692"/>
    </source>
</evidence>
<keyword evidence="5 6" id="KW-0472">Membrane</keyword>
<protein>
    <recommendedName>
        <fullName evidence="9">Amino acid permease/ SLC12A domain-containing protein</fullName>
    </recommendedName>
</protein>
<reference evidence="7" key="1">
    <citation type="submission" date="2018-11" db="EMBL/GenBank/DDBJ databases">
        <authorList>
            <consortium name="Pathogen Informatics"/>
        </authorList>
    </citation>
    <scope>NUCLEOTIDE SEQUENCE</scope>
</reference>
<comment type="subcellular location">
    <subcellularLocation>
        <location evidence="1">Membrane</location>
        <topology evidence="1">Multi-pass membrane protein</topology>
    </subcellularLocation>
</comment>
<gene>
    <name evidence="7" type="ORF">PXEA_LOCUS32296</name>
</gene>
<evidence type="ECO:0008006" key="9">
    <source>
        <dbReference type="Google" id="ProtNLM"/>
    </source>
</evidence>
<dbReference type="Proteomes" id="UP000784294">
    <property type="component" value="Unassembled WGS sequence"/>
</dbReference>
<keyword evidence="8" id="KW-1185">Reference proteome</keyword>
<feature type="transmembrane region" description="Helical" evidence="6">
    <location>
        <begin position="95"/>
        <end position="121"/>
    </location>
</feature>
<accession>A0A3S5FGL0</accession>
<proteinExistence type="predicted"/>
<evidence type="ECO:0000256" key="6">
    <source>
        <dbReference type="SAM" id="Phobius"/>
    </source>
</evidence>
<organism evidence="7 8">
    <name type="scientific">Protopolystoma xenopodis</name>
    <dbReference type="NCBI Taxonomy" id="117903"/>
    <lineage>
        <taxon>Eukaryota</taxon>
        <taxon>Metazoa</taxon>
        <taxon>Spiralia</taxon>
        <taxon>Lophotrochozoa</taxon>
        <taxon>Platyhelminthes</taxon>
        <taxon>Monogenea</taxon>
        <taxon>Polyopisthocotylea</taxon>
        <taxon>Polystomatidea</taxon>
        <taxon>Polystomatidae</taxon>
        <taxon>Protopolystoma</taxon>
    </lineage>
</organism>
<name>A0A3S5FGL0_9PLAT</name>